<name>A0A0C2C139_9BILA</name>
<dbReference type="AlphaFoldDB" id="A0A0C2C139"/>
<keyword evidence="2" id="KW-1185">Reference proteome</keyword>
<dbReference type="Proteomes" id="UP000054047">
    <property type="component" value="Unassembled WGS sequence"/>
</dbReference>
<evidence type="ECO:0000313" key="2">
    <source>
        <dbReference type="Proteomes" id="UP000054047"/>
    </source>
</evidence>
<evidence type="ECO:0000313" key="1">
    <source>
        <dbReference type="EMBL" id="KIH49958.1"/>
    </source>
</evidence>
<gene>
    <name evidence="1" type="ORF">ANCDUO_19966</name>
</gene>
<accession>A0A0C2C139</accession>
<organism evidence="1 2">
    <name type="scientific">Ancylostoma duodenale</name>
    <dbReference type="NCBI Taxonomy" id="51022"/>
    <lineage>
        <taxon>Eukaryota</taxon>
        <taxon>Metazoa</taxon>
        <taxon>Ecdysozoa</taxon>
        <taxon>Nematoda</taxon>
        <taxon>Chromadorea</taxon>
        <taxon>Rhabditida</taxon>
        <taxon>Rhabditina</taxon>
        <taxon>Rhabditomorpha</taxon>
        <taxon>Strongyloidea</taxon>
        <taxon>Ancylostomatidae</taxon>
        <taxon>Ancylostomatinae</taxon>
        <taxon>Ancylostoma</taxon>
    </lineage>
</organism>
<reference evidence="1 2" key="1">
    <citation type="submission" date="2013-12" db="EMBL/GenBank/DDBJ databases">
        <title>Draft genome of the parsitic nematode Ancylostoma duodenale.</title>
        <authorList>
            <person name="Mitreva M."/>
        </authorList>
    </citation>
    <scope>NUCLEOTIDE SEQUENCE [LARGE SCALE GENOMIC DNA]</scope>
    <source>
        <strain evidence="1 2">Zhejiang</strain>
    </source>
</reference>
<sequence>MDDYAVNRFSDWPNFDYLGEQNFTALFFPHEAVFT</sequence>
<proteinExistence type="predicted"/>
<protein>
    <submittedName>
        <fullName evidence="1">Uncharacterized protein</fullName>
    </submittedName>
</protein>
<dbReference type="EMBL" id="KN751289">
    <property type="protein sequence ID" value="KIH49958.1"/>
    <property type="molecule type" value="Genomic_DNA"/>
</dbReference>